<gene>
    <name evidence="9" type="ORF">K1I37_02570</name>
</gene>
<dbReference type="PROSITE" id="PS50113">
    <property type="entry name" value="PAC"/>
    <property type="match status" value="1"/>
</dbReference>
<dbReference type="PROSITE" id="PS50109">
    <property type="entry name" value="HIS_KIN"/>
    <property type="match status" value="1"/>
</dbReference>
<dbReference type="SUPFAM" id="SSF47384">
    <property type="entry name" value="Homodimeric domain of signal transducing histidine kinase"/>
    <property type="match status" value="1"/>
</dbReference>
<dbReference type="PANTHER" id="PTHR43065">
    <property type="entry name" value="SENSOR HISTIDINE KINASE"/>
    <property type="match status" value="1"/>
</dbReference>
<evidence type="ECO:0000256" key="8">
    <source>
        <dbReference type="ARBA" id="ARBA00023012"/>
    </source>
</evidence>
<dbReference type="RefSeq" id="WP_021298143.1">
    <property type="nucleotide sequence ID" value="NZ_AURB01000175.1"/>
</dbReference>
<evidence type="ECO:0000256" key="1">
    <source>
        <dbReference type="ARBA" id="ARBA00000085"/>
    </source>
</evidence>
<dbReference type="eggNOG" id="COG4191">
    <property type="taxonomic scope" value="Bacteria"/>
</dbReference>
<dbReference type="SMART" id="SM00086">
    <property type="entry name" value="PAC"/>
    <property type="match status" value="1"/>
</dbReference>
<evidence type="ECO:0000256" key="6">
    <source>
        <dbReference type="ARBA" id="ARBA00022777"/>
    </source>
</evidence>
<dbReference type="InterPro" id="IPR035965">
    <property type="entry name" value="PAS-like_dom_sf"/>
</dbReference>
<dbReference type="InterPro" id="IPR036890">
    <property type="entry name" value="HATPase_C_sf"/>
</dbReference>
<proteinExistence type="predicted"/>
<keyword evidence="8" id="KW-0902">Two-component regulatory system</keyword>
<dbReference type="InterPro" id="IPR007891">
    <property type="entry name" value="CHASE3"/>
</dbReference>
<dbReference type="NCBIfam" id="TIGR00229">
    <property type="entry name" value="sensory_box"/>
    <property type="match status" value="1"/>
</dbReference>
<keyword evidence="3" id="KW-0597">Phosphoprotein</keyword>
<evidence type="ECO:0000313" key="9">
    <source>
        <dbReference type="EMBL" id="UNO49454.1"/>
    </source>
</evidence>
<dbReference type="GO" id="GO:0000155">
    <property type="term" value="F:phosphorelay sensor kinase activity"/>
    <property type="evidence" value="ECO:0007669"/>
    <property type="project" value="InterPro"/>
</dbReference>
<keyword evidence="7 9" id="KW-0067">ATP-binding</keyword>
<dbReference type="KEGG" id="aaco:K1I37_02570"/>
<dbReference type="EMBL" id="CP080467">
    <property type="protein sequence ID" value="UNO49454.1"/>
    <property type="molecule type" value="Genomic_DNA"/>
</dbReference>
<evidence type="ECO:0000256" key="2">
    <source>
        <dbReference type="ARBA" id="ARBA00012438"/>
    </source>
</evidence>
<keyword evidence="4" id="KW-0808">Transferase</keyword>
<dbReference type="InterPro" id="IPR003661">
    <property type="entry name" value="HisK_dim/P_dom"/>
</dbReference>
<dbReference type="InterPro" id="IPR003594">
    <property type="entry name" value="HATPase_dom"/>
</dbReference>
<dbReference type="PROSITE" id="PS50112">
    <property type="entry name" value="PAS"/>
    <property type="match status" value="1"/>
</dbReference>
<evidence type="ECO:0000256" key="5">
    <source>
        <dbReference type="ARBA" id="ARBA00022741"/>
    </source>
</evidence>
<dbReference type="PANTHER" id="PTHR43065:SF10">
    <property type="entry name" value="PEROXIDE STRESS-ACTIVATED HISTIDINE KINASE MAK3"/>
    <property type="match status" value="1"/>
</dbReference>
<comment type="catalytic activity">
    <reaction evidence="1">
        <text>ATP + protein L-histidine = ADP + protein N-phospho-L-histidine.</text>
        <dbReference type="EC" id="2.7.13.3"/>
    </reaction>
</comment>
<dbReference type="CDD" id="cd00130">
    <property type="entry name" value="PAS"/>
    <property type="match status" value="1"/>
</dbReference>
<dbReference type="PRINTS" id="PR00344">
    <property type="entry name" value="BCTRLSENSOR"/>
</dbReference>
<dbReference type="Pfam" id="PF00512">
    <property type="entry name" value="HisKA"/>
    <property type="match status" value="1"/>
</dbReference>
<dbReference type="EC" id="2.7.13.3" evidence="2"/>
<evidence type="ECO:0000256" key="3">
    <source>
        <dbReference type="ARBA" id="ARBA00022553"/>
    </source>
</evidence>
<evidence type="ECO:0000313" key="10">
    <source>
        <dbReference type="Proteomes" id="UP000829401"/>
    </source>
</evidence>
<dbReference type="SUPFAM" id="SSF55874">
    <property type="entry name" value="ATPase domain of HSP90 chaperone/DNA topoisomerase II/histidine kinase"/>
    <property type="match status" value="1"/>
</dbReference>
<dbReference type="GO" id="GO:0005524">
    <property type="term" value="F:ATP binding"/>
    <property type="evidence" value="ECO:0007669"/>
    <property type="project" value="UniProtKB-KW"/>
</dbReference>
<name>T0BPT4_ALIAG</name>
<dbReference type="InterPro" id="IPR005467">
    <property type="entry name" value="His_kinase_dom"/>
</dbReference>
<dbReference type="InterPro" id="IPR000014">
    <property type="entry name" value="PAS"/>
</dbReference>
<dbReference type="CDD" id="cd00082">
    <property type="entry name" value="HisKA"/>
    <property type="match status" value="1"/>
</dbReference>
<dbReference type="AlphaFoldDB" id="T0BPT4"/>
<dbReference type="SMART" id="SM00388">
    <property type="entry name" value="HisKA"/>
    <property type="match status" value="1"/>
</dbReference>
<keyword evidence="6" id="KW-0418">Kinase</keyword>
<dbReference type="CDD" id="cd00075">
    <property type="entry name" value="HATPase"/>
    <property type="match status" value="1"/>
</dbReference>
<dbReference type="Gene3D" id="2.10.70.100">
    <property type="match status" value="1"/>
</dbReference>
<dbReference type="SMART" id="SM00387">
    <property type="entry name" value="HATPase_c"/>
    <property type="match status" value="1"/>
</dbReference>
<keyword evidence="10" id="KW-1185">Reference proteome</keyword>
<organism evidence="9 10">
    <name type="scientific">Alicyclobacillus acidoterrestris (strain ATCC 49025 / DSM 3922 / CIP 106132 / NCIMB 13137 / GD3B)</name>
    <dbReference type="NCBI Taxonomy" id="1356854"/>
    <lineage>
        <taxon>Bacteria</taxon>
        <taxon>Bacillati</taxon>
        <taxon>Bacillota</taxon>
        <taxon>Bacilli</taxon>
        <taxon>Bacillales</taxon>
        <taxon>Alicyclobacillaceae</taxon>
        <taxon>Alicyclobacillus</taxon>
    </lineage>
</organism>
<dbReference type="Gene3D" id="1.10.287.130">
    <property type="match status" value="1"/>
</dbReference>
<dbReference type="Pfam" id="PF02518">
    <property type="entry name" value="HATPase_c"/>
    <property type="match status" value="1"/>
</dbReference>
<dbReference type="InterPro" id="IPR001610">
    <property type="entry name" value="PAC"/>
</dbReference>
<dbReference type="InterPro" id="IPR000700">
    <property type="entry name" value="PAS-assoc_C"/>
</dbReference>
<dbReference type="Pfam" id="PF08447">
    <property type="entry name" value="PAS_3"/>
    <property type="match status" value="1"/>
</dbReference>
<accession>T0BPT4</accession>
<evidence type="ECO:0000256" key="4">
    <source>
        <dbReference type="ARBA" id="ARBA00022679"/>
    </source>
</evidence>
<accession>A0A9E6ZPI3</accession>
<keyword evidence="5" id="KW-0547">Nucleotide-binding</keyword>
<dbReference type="SUPFAM" id="SSF55785">
    <property type="entry name" value="PYP-like sensor domain (PAS domain)"/>
    <property type="match status" value="1"/>
</dbReference>
<dbReference type="InterPro" id="IPR036097">
    <property type="entry name" value="HisK_dim/P_sf"/>
</dbReference>
<dbReference type="Pfam" id="PF05227">
    <property type="entry name" value="CHASE3"/>
    <property type="match status" value="1"/>
</dbReference>
<protein>
    <recommendedName>
        <fullName evidence="2">histidine kinase</fullName>
        <ecNumber evidence="2">2.7.13.3</ecNumber>
    </recommendedName>
</protein>
<dbReference type="Gene3D" id="3.30.565.10">
    <property type="entry name" value="Histidine kinase-like ATPase, C-terminal domain"/>
    <property type="match status" value="1"/>
</dbReference>
<sequence>MQLKAAHWVRAEQTIWRFGLCIMGVFLALIIASAVLFQINTQSALDSMGNYLHIDQQLDELKISLIDAETSQRGYDLTGDASYLASFEADSKRYAEIADALHQCKFPNDMRRELETTISQGNQWQSQFGRPQILRKQLGEPVTQRELATGATQIENFQQLVDHLQSQVMQVHNQVGSALGRKVRGIFISFFVMVGLLGGVVVLTLVTYLARRQQSEMALRNTERRLRHAQRLAQLASWEWDLLHDMRTWSPEMMEMFAVDPTVFDGHQFDMMSYIHEEDRELVGQAIHHAVEGGTLDVEYRIIRADGVERFVHSVAEVVYNRSGDATRLVGVIQDVTDRRQTEELMRRTEKLSIVGELAAGVAHEIRNPLTAISGFMEILQTVPPDVQEHYLAIVREELNHINVIVSEFLLLAKPQVATYKVNSLEPLVQDVVQLLQTQAILKNVVLVYHFDQNVLPIRCEANQMKQVLVNLVKNAVEAVPEGGHVEVRVEGCGQEVAIRVVDNGVGIPKERMKRLGEPFYSTKERGTGLGLMVSQRIVESHGGRMIVESTVGQGTTVSVVLPVSTDALQPV</sequence>
<dbReference type="Gene3D" id="3.30.450.20">
    <property type="entry name" value="PAS domain"/>
    <property type="match status" value="1"/>
</dbReference>
<dbReference type="InterPro" id="IPR013655">
    <property type="entry name" value="PAS_fold_3"/>
</dbReference>
<evidence type="ECO:0000256" key="7">
    <source>
        <dbReference type="ARBA" id="ARBA00022840"/>
    </source>
</evidence>
<reference evidence="10" key="1">
    <citation type="journal article" date="2022" name="G3 (Bethesda)">
        <title>Unveiling the complete genome sequence of Alicyclobacillus acidoterrestris DSM 3922T, a taint-producing strain.</title>
        <authorList>
            <person name="Leonardo I.C."/>
            <person name="Barreto Crespo M.T."/>
            <person name="Gaspar F.B."/>
        </authorList>
    </citation>
    <scope>NUCLEOTIDE SEQUENCE [LARGE SCALE GENOMIC DNA]</scope>
    <source>
        <strain evidence="10">DSM 3922</strain>
    </source>
</reference>
<dbReference type="Proteomes" id="UP000829401">
    <property type="component" value="Chromosome"/>
</dbReference>
<dbReference type="STRING" id="1356854.N007_01775"/>
<dbReference type="InterPro" id="IPR004358">
    <property type="entry name" value="Sig_transdc_His_kin-like_C"/>
</dbReference>
<dbReference type="OrthoDB" id="9815750at2"/>